<dbReference type="InParanoid" id="H3GFC3"/>
<evidence type="ECO:0000256" key="4">
    <source>
        <dbReference type="ARBA" id="ARBA00022729"/>
    </source>
</evidence>
<dbReference type="EnsemblProtists" id="Phyra74393">
    <property type="protein sequence ID" value="Phyra74393"/>
    <property type="gene ID" value="Phyra74393"/>
</dbReference>
<keyword evidence="3 5" id="KW-0964">Secreted</keyword>
<evidence type="ECO:0000256" key="1">
    <source>
        <dbReference type="ARBA" id="ARBA00004613"/>
    </source>
</evidence>
<dbReference type="EMBL" id="DS566004">
    <property type="status" value="NOT_ANNOTATED_CDS"/>
    <property type="molecule type" value="Genomic_DNA"/>
</dbReference>
<evidence type="ECO:0000313" key="6">
    <source>
        <dbReference type="EnsemblProtists" id="Phyra74393"/>
    </source>
</evidence>
<comment type="domain">
    <text evidence="5">The RxLR-dEER motif acts to carry the protein into the host cell cytoplasm through binding to cell surface phosphatidylinositol-3-phosphate.</text>
</comment>
<dbReference type="VEuPathDB" id="FungiDB:KRP23_1697"/>
<evidence type="ECO:0000256" key="2">
    <source>
        <dbReference type="ARBA" id="ARBA00010400"/>
    </source>
</evidence>
<dbReference type="Proteomes" id="UP000005238">
    <property type="component" value="Unassembled WGS sequence"/>
</dbReference>
<dbReference type="InterPro" id="IPR031825">
    <property type="entry name" value="RXLR"/>
</dbReference>
<name>H3GFC3_PHYRM</name>
<comment type="function">
    <text evidence="5">Effector that suppresses plant defense responses during pathogen infection.</text>
</comment>
<reference evidence="6" key="2">
    <citation type="submission" date="2015-06" db="UniProtKB">
        <authorList>
            <consortium name="EnsemblProtists"/>
        </authorList>
    </citation>
    <scope>IDENTIFICATION</scope>
    <source>
        <strain evidence="6">Pr102</strain>
    </source>
</reference>
<dbReference type="eggNOG" id="ENOG502RFFS">
    <property type="taxonomic scope" value="Eukaryota"/>
</dbReference>
<accession>H3GFC3</accession>
<dbReference type="AlphaFoldDB" id="H3GFC3"/>
<evidence type="ECO:0000256" key="5">
    <source>
        <dbReference type="RuleBase" id="RU367124"/>
    </source>
</evidence>
<keyword evidence="4 5" id="KW-0732">Signal</keyword>
<proteinExistence type="inferred from homology"/>
<dbReference type="HOGENOM" id="CLU_1499175_0_0_1"/>
<dbReference type="OMA" id="RFKDFWD"/>
<comment type="similarity">
    <text evidence="2 5">Belongs to the RxLR effector family.</text>
</comment>
<feature type="signal peptide" evidence="5">
    <location>
        <begin position="1"/>
        <end position="19"/>
    </location>
</feature>
<reference evidence="7" key="1">
    <citation type="journal article" date="2006" name="Science">
        <title>Phytophthora genome sequences uncover evolutionary origins and mechanisms of pathogenesis.</title>
        <authorList>
            <person name="Tyler B.M."/>
            <person name="Tripathy S."/>
            <person name="Zhang X."/>
            <person name="Dehal P."/>
            <person name="Jiang R.H."/>
            <person name="Aerts A."/>
            <person name="Arredondo F.D."/>
            <person name="Baxter L."/>
            <person name="Bensasson D."/>
            <person name="Beynon J.L."/>
            <person name="Chapman J."/>
            <person name="Damasceno C.M."/>
            <person name="Dorrance A.E."/>
            <person name="Dou D."/>
            <person name="Dickerman A.W."/>
            <person name="Dubchak I.L."/>
            <person name="Garbelotto M."/>
            <person name="Gijzen M."/>
            <person name="Gordon S.G."/>
            <person name="Govers F."/>
            <person name="Grunwald N.J."/>
            <person name="Huang W."/>
            <person name="Ivors K.L."/>
            <person name="Jones R.W."/>
            <person name="Kamoun S."/>
            <person name="Krampis K."/>
            <person name="Lamour K.H."/>
            <person name="Lee M.K."/>
            <person name="McDonald W.H."/>
            <person name="Medina M."/>
            <person name="Meijer H.J."/>
            <person name="Nordberg E.K."/>
            <person name="Maclean D.J."/>
            <person name="Ospina-Giraldo M.D."/>
            <person name="Morris P.F."/>
            <person name="Phuntumart V."/>
            <person name="Putnam N.H."/>
            <person name="Rash S."/>
            <person name="Rose J.K."/>
            <person name="Sakihama Y."/>
            <person name="Salamov A.A."/>
            <person name="Savidor A."/>
            <person name="Scheuring C.F."/>
            <person name="Smith B.M."/>
            <person name="Sobral B.W."/>
            <person name="Terry A."/>
            <person name="Torto-Alalibo T.A."/>
            <person name="Win J."/>
            <person name="Xu Z."/>
            <person name="Zhang H."/>
            <person name="Grigoriev I.V."/>
            <person name="Rokhsar D.S."/>
            <person name="Boore J.L."/>
        </authorList>
    </citation>
    <scope>NUCLEOTIDE SEQUENCE [LARGE SCALE GENOMIC DNA]</scope>
    <source>
        <strain evidence="7">Pr102</strain>
    </source>
</reference>
<comment type="subcellular location">
    <subcellularLocation>
        <location evidence="1 5">Secreted</location>
    </subcellularLocation>
</comment>
<keyword evidence="7" id="KW-1185">Reference proteome</keyword>
<sequence length="180" mass="19697">MRVGYVFLVTLLASTGAEPATVHVGQPTSPKIAIRDLVDSVAAAPSNADDGRRLRAHRLVNGETEVGTARDEERTNLDPKAEKWLASLLTKSDAHLAGLARAPKGIDVEKVLEQLISTSTVGFKTLVRDGVTPDSMFVSHGIEKKLREMTKSQLTRDADVQTYLRFKDFWDTLPKKVTSA</sequence>
<dbReference type="VEuPathDB" id="FungiDB:KRP22_11252"/>
<evidence type="ECO:0000256" key="3">
    <source>
        <dbReference type="ARBA" id="ARBA00022525"/>
    </source>
</evidence>
<evidence type="ECO:0000313" key="7">
    <source>
        <dbReference type="Proteomes" id="UP000005238"/>
    </source>
</evidence>
<protein>
    <recommendedName>
        <fullName evidence="5">RxLR effector protein</fullName>
    </recommendedName>
</protein>
<dbReference type="Pfam" id="PF16810">
    <property type="entry name" value="RXLR"/>
    <property type="match status" value="1"/>
</dbReference>
<organism evidence="6 7">
    <name type="scientific">Phytophthora ramorum</name>
    <name type="common">Sudden oak death agent</name>
    <dbReference type="NCBI Taxonomy" id="164328"/>
    <lineage>
        <taxon>Eukaryota</taxon>
        <taxon>Sar</taxon>
        <taxon>Stramenopiles</taxon>
        <taxon>Oomycota</taxon>
        <taxon>Peronosporomycetes</taxon>
        <taxon>Peronosporales</taxon>
        <taxon>Peronosporaceae</taxon>
        <taxon>Phytophthora</taxon>
    </lineage>
</organism>
<feature type="chain" id="PRO_5044990226" description="RxLR effector protein" evidence="5">
    <location>
        <begin position="20"/>
        <end position="180"/>
    </location>
</feature>